<keyword evidence="2 6" id="KW-0032">Aminotransferase</keyword>
<accession>A0ABV6VD19</accession>
<dbReference type="Gene3D" id="3.90.1150.10">
    <property type="entry name" value="Aspartate Aminotransferase, domain 1"/>
    <property type="match status" value="1"/>
</dbReference>
<reference evidence="6 7" key="1">
    <citation type="submission" date="2024-09" db="EMBL/GenBank/DDBJ databases">
        <authorList>
            <person name="Lee S.D."/>
        </authorList>
    </citation>
    <scope>NUCLEOTIDE SEQUENCE [LARGE SCALE GENOMIC DNA]</scope>
    <source>
        <strain evidence="6 7">N1-1</strain>
    </source>
</reference>
<dbReference type="SUPFAM" id="SSF53383">
    <property type="entry name" value="PLP-dependent transferases"/>
    <property type="match status" value="1"/>
</dbReference>
<evidence type="ECO:0000256" key="4">
    <source>
        <dbReference type="ARBA" id="ARBA00022898"/>
    </source>
</evidence>
<dbReference type="RefSeq" id="WP_380511613.1">
    <property type="nucleotide sequence ID" value="NZ_JBHEZX010000008.1"/>
</dbReference>
<dbReference type="InterPro" id="IPR015424">
    <property type="entry name" value="PyrdxlP-dep_Trfase"/>
</dbReference>
<dbReference type="InterPro" id="IPR015422">
    <property type="entry name" value="PyrdxlP-dep_Trfase_small"/>
</dbReference>
<evidence type="ECO:0000259" key="5">
    <source>
        <dbReference type="Pfam" id="PF00155"/>
    </source>
</evidence>
<evidence type="ECO:0000256" key="1">
    <source>
        <dbReference type="ARBA" id="ARBA00001933"/>
    </source>
</evidence>
<name>A0ABV6VD19_9ACTN</name>
<sequence>MTGGPEIRPLALGELHGSLADPLLDAMTFLNEVTTRYPDAISFAPGRPYEGFFEPEHIQDYLDAYLDHLRERGLGPEAVRSTLFQYGPTKGIIPDLVARTLANDEGLDVAPEALVLTVGAQEGMLLVLRALCATADDVLLVSSPCYVGVTGAARLLDLTTVPVPEGPQGGPDPEAVAAVARAVRERGQRPRALYVVPDFANPSGTSMPLAARARLLDVAAAEGLLVVEDNPYGFFARSPGERPTLKALDRRRQVVYLGSFAKTCFPGARLGYVVADQEVESAGGRRTLLADELAKLKSMTTVNTPALSQAVIGGMLIRHDFRLRKANAAATAFYAANLGTMLDELERHFPAPLRRELGVSWNRPEGGFFAVLTVPFDADERAMERCARERGVLWTPMAPFYPGGGGERRLRLSCSSLTVDQIKDGVAALAHFIKDQAAAG</sequence>
<dbReference type="InterPro" id="IPR015421">
    <property type="entry name" value="PyrdxlP-dep_Trfase_major"/>
</dbReference>
<evidence type="ECO:0000313" key="6">
    <source>
        <dbReference type="EMBL" id="MFC1411629.1"/>
    </source>
</evidence>
<feature type="domain" description="Aminotransferase class I/classII large" evidence="5">
    <location>
        <begin position="79"/>
        <end position="429"/>
    </location>
</feature>
<dbReference type="Pfam" id="PF00155">
    <property type="entry name" value="Aminotran_1_2"/>
    <property type="match status" value="1"/>
</dbReference>
<dbReference type="InterPro" id="IPR050859">
    <property type="entry name" value="Class-I_PLP-dep_aminotransf"/>
</dbReference>
<dbReference type="EMBL" id="JBHEZX010000008">
    <property type="protein sequence ID" value="MFC1411629.1"/>
    <property type="molecule type" value="Genomic_DNA"/>
</dbReference>
<evidence type="ECO:0000256" key="3">
    <source>
        <dbReference type="ARBA" id="ARBA00022679"/>
    </source>
</evidence>
<dbReference type="CDD" id="cd00609">
    <property type="entry name" value="AAT_like"/>
    <property type="match status" value="1"/>
</dbReference>
<keyword evidence="3" id="KW-0808">Transferase</keyword>
<gene>
    <name evidence="6" type="ORF">ACEZDG_20405</name>
</gene>
<protein>
    <submittedName>
        <fullName evidence="6">PLP-dependent aminotransferase family protein</fullName>
    </submittedName>
</protein>
<keyword evidence="7" id="KW-1185">Reference proteome</keyword>
<proteinExistence type="predicted"/>
<dbReference type="Gene3D" id="3.40.640.10">
    <property type="entry name" value="Type I PLP-dependent aspartate aminotransferase-like (Major domain)"/>
    <property type="match status" value="1"/>
</dbReference>
<dbReference type="PANTHER" id="PTHR42790">
    <property type="entry name" value="AMINOTRANSFERASE"/>
    <property type="match status" value="1"/>
</dbReference>
<organism evidence="6 7">
    <name type="scientific">Streptacidiphilus alkalitolerans</name>
    <dbReference type="NCBI Taxonomy" id="3342712"/>
    <lineage>
        <taxon>Bacteria</taxon>
        <taxon>Bacillati</taxon>
        <taxon>Actinomycetota</taxon>
        <taxon>Actinomycetes</taxon>
        <taxon>Kitasatosporales</taxon>
        <taxon>Streptomycetaceae</taxon>
        <taxon>Streptacidiphilus</taxon>
    </lineage>
</organism>
<dbReference type="PANTHER" id="PTHR42790:SF19">
    <property type="entry name" value="KYNURENINE_ALPHA-AMINOADIPATE AMINOTRANSFERASE, MITOCHONDRIAL"/>
    <property type="match status" value="1"/>
</dbReference>
<comment type="caution">
    <text evidence="6">The sequence shown here is derived from an EMBL/GenBank/DDBJ whole genome shotgun (WGS) entry which is preliminary data.</text>
</comment>
<dbReference type="GO" id="GO:0008483">
    <property type="term" value="F:transaminase activity"/>
    <property type="evidence" value="ECO:0007669"/>
    <property type="project" value="UniProtKB-KW"/>
</dbReference>
<dbReference type="InterPro" id="IPR004839">
    <property type="entry name" value="Aminotransferase_I/II_large"/>
</dbReference>
<evidence type="ECO:0000256" key="2">
    <source>
        <dbReference type="ARBA" id="ARBA00022576"/>
    </source>
</evidence>
<dbReference type="Proteomes" id="UP001592582">
    <property type="component" value="Unassembled WGS sequence"/>
</dbReference>
<keyword evidence="4" id="KW-0663">Pyridoxal phosphate</keyword>
<evidence type="ECO:0000313" key="7">
    <source>
        <dbReference type="Proteomes" id="UP001592582"/>
    </source>
</evidence>
<comment type="cofactor">
    <cofactor evidence="1">
        <name>pyridoxal 5'-phosphate</name>
        <dbReference type="ChEBI" id="CHEBI:597326"/>
    </cofactor>
</comment>